<feature type="active site" evidence="18">
    <location>
        <position position="19"/>
    </location>
</feature>
<comment type="similarity">
    <text evidence="4 17">Belongs to the D-alanine--D-alanine ligase family.</text>
</comment>
<dbReference type="InterPro" id="IPR013815">
    <property type="entry name" value="ATP_grasp_subdomain_1"/>
</dbReference>
<dbReference type="PROSITE" id="PS00843">
    <property type="entry name" value="DALA_DALA_LIGASE_1"/>
    <property type="match status" value="1"/>
</dbReference>
<feature type="binding site" evidence="19">
    <location>
        <position position="267"/>
    </location>
    <ligand>
        <name>Mg(2+)</name>
        <dbReference type="ChEBI" id="CHEBI:18420"/>
        <label>1</label>
    </ligand>
</feature>
<keyword evidence="7 17" id="KW-0436">Ligase</keyword>
<evidence type="ECO:0000256" key="1">
    <source>
        <dbReference type="ARBA" id="ARBA00001936"/>
    </source>
</evidence>
<dbReference type="InterPro" id="IPR005905">
    <property type="entry name" value="D_ala_D_ala"/>
</dbReference>
<comment type="subcellular location">
    <subcellularLocation>
        <location evidence="3 17">Cytoplasm</location>
    </subcellularLocation>
</comment>
<keyword evidence="11 19" id="KW-0460">Magnesium</keyword>
<dbReference type="InterPro" id="IPR011095">
    <property type="entry name" value="Dala_Dala_lig_C"/>
</dbReference>
<dbReference type="EC" id="6.3.2.4" evidence="5 17"/>
<dbReference type="AlphaFoldDB" id="A0A1F6TCL7"/>
<dbReference type="SUPFAM" id="SSF56059">
    <property type="entry name" value="Glutathione synthetase ATP-binding domain-like"/>
    <property type="match status" value="1"/>
</dbReference>
<keyword evidence="9 20" id="KW-0547">Nucleotide-binding</keyword>
<dbReference type="PANTHER" id="PTHR23132:SF23">
    <property type="entry name" value="D-ALANINE--D-ALANINE LIGASE B"/>
    <property type="match status" value="1"/>
</dbReference>
<evidence type="ECO:0000256" key="10">
    <source>
        <dbReference type="ARBA" id="ARBA00022840"/>
    </source>
</evidence>
<evidence type="ECO:0000256" key="8">
    <source>
        <dbReference type="ARBA" id="ARBA00022723"/>
    </source>
</evidence>
<keyword evidence="14 19" id="KW-0464">Manganese</keyword>
<keyword evidence="13 17" id="KW-0573">Peptidoglycan synthesis</keyword>
<dbReference type="InterPro" id="IPR011761">
    <property type="entry name" value="ATP-grasp"/>
</dbReference>
<evidence type="ECO:0000256" key="13">
    <source>
        <dbReference type="ARBA" id="ARBA00022984"/>
    </source>
</evidence>
<feature type="binding site" evidence="19">
    <location>
        <position position="269"/>
    </location>
    <ligand>
        <name>Mg(2+)</name>
        <dbReference type="ChEBI" id="CHEBI:18420"/>
        <label>2</label>
    </ligand>
</feature>
<proteinExistence type="inferred from homology"/>
<dbReference type="Pfam" id="PF07478">
    <property type="entry name" value="Dala_Dala_lig_C"/>
    <property type="match status" value="1"/>
</dbReference>
<feature type="active site" evidence="18">
    <location>
        <position position="147"/>
    </location>
</feature>
<keyword evidence="15 17" id="KW-0961">Cell wall biogenesis/degradation</keyword>
<dbReference type="GO" id="GO:0008716">
    <property type="term" value="F:D-alanine-D-alanine ligase activity"/>
    <property type="evidence" value="ECO:0007669"/>
    <property type="project" value="UniProtKB-UniRule"/>
</dbReference>
<reference evidence="22 23" key="1">
    <citation type="journal article" date="2016" name="Nat. Commun.">
        <title>Thousands of microbial genomes shed light on interconnected biogeochemical processes in an aquifer system.</title>
        <authorList>
            <person name="Anantharaman K."/>
            <person name="Brown C.T."/>
            <person name="Hug L.A."/>
            <person name="Sharon I."/>
            <person name="Castelle C.J."/>
            <person name="Probst A.J."/>
            <person name="Thomas B.C."/>
            <person name="Singh A."/>
            <person name="Wilkins M.J."/>
            <person name="Karaoz U."/>
            <person name="Brodie E.L."/>
            <person name="Williams K.H."/>
            <person name="Hubbard S.S."/>
            <person name="Banfield J.F."/>
        </authorList>
    </citation>
    <scope>NUCLEOTIDE SEQUENCE [LARGE SCALE GENOMIC DNA]</scope>
</reference>
<dbReference type="GO" id="GO:0046872">
    <property type="term" value="F:metal ion binding"/>
    <property type="evidence" value="ECO:0007669"/>
    <property type="project" value="UniProtKB-KW"/>
</dbReference>
<evidence type="ECO:0000256" key="7">
    <source>
        <dbReference type="ARBA" id="ARBA00022598"/>
    </source>
</evidence>
<name>A0A1F6TCL7_9PROT</name>
<accession>A0A1F6TCL7</accession>
<evidence type="ECO:0000256" key="5">
    <source>
        <dbReference type="ARBA" id="ARBA00012216"/>
    </source>
</evidence>
<dbReference type="Proteomes" id="UP000179344">
    <property type="component" value="Unassembled WGS sequence"/>
</dbReference>
<evidence type="ECO:0000256" key="6">
    <source>
        <dbReference type="ARBA" id="ARBA00022490"/>
    </source>
</evidence>
<evidence type="ECO:0000256" key="20">
    <source>
        <dbReference type="PROSITE-ProRule" id="PRU00409"/>
    </source>
</evidence>
<feature type="domain" description="ATP-grasp" evidence="21">
    <location>
        <begin position="105"/>
        <end position="300"/>
    </location>
</feature>
<keyword evidence="8 19" id="KW-0479">Metal-binding</keyword>
<dbReference type="Gene3D" id="3.30.1490.20">
    <property type="entry name" value="ATP-grasp fold, A domain"/>
    <property type="match status" value="1"/>
</dbReference>
<dbReference type="InterPro" id="IPR016185">
    <property type="entry name" value="PreATP-grasp_dom_sf"/>
</dbReference>
<evidence type="ECO:0000313" key="22">
    <source>
        <dbReference type="EMBL" id="OGI42883.1"/>
    </source>
</evidence>
<comment type="cofactor">
    <cofactor evidence="19">
        <name>Mg(2+)</name>
        <dbReference type="ChEBI" id="CHEBI:18420"/>
    </cofactor>
    <cofactor evidence="19">
        <name>Mn(2+)</name>
        <dbReference type="ChEBI" id="CHEBI:29035"/>
    </cofactor>
    <text evidence="19">Binds 2 magnesium or manganese ions per subunit.</text>
</comment>
<evidence type="ECO:0000256" key="14">
    <source>
        <dbReference type="ARBA" id="ARBA00023211"/>
    </source>
</evidence>
<evidence type="ECO:0000259" key="21">
    <source>
        <dbReference type="PROSITE" id="PS50975"/>
    </source>
</evidence>
<protein>
    <recommendedName>
        <fullName evidence="5 17">D-alanine--D-alanine ligase</fullName>
        <ecNumber evidence="5 17">6.3.2.4</ecNumber>
    </recommendedName>
    <alternativeName>
        <fullName evidence="17">D-Ala-D-Ala ligase</fullName>
    </alternativeName>
    <alternativeName>
        <fullName evidence="17">D-alanylalanine synthetase</fullName>
    </alternativeName>
</protein>
<evidence type="ECO:0000256" key="9">
    <source>
        <dbReference type="ARBA" id="ARBA00022741"/>
    </source>
</evidence>
<dbReference type="SUPFAM" id="SSF52440">
    <property type="entry name" value="PreATP-grasp domain"/>
    <property type="match status" value="1"/>
</dbReference>
<evidence type="ECO:0000256" key="15">
    <source>
        <dbReference type="ARBA" id="ARBA00023316"/>
    </source>
</evidence>
<dbReference type="EMBL" id="MFST01000136">
    <property type="protein sequence ID" value="OGI42883.1"/>
    <property type="molecule type" value="Genomic_DNA"/>
</dbReference>
<dbReference type="NCBIfam" id="NF002378">
    <property type="entry name" value="PRK01372.1"/>
    <property type="match status" value="1"/>
</dbReference>
<evidence type="ECO:0000256" key="17">
    <source>
        <dbReference type="HAMAP-Rule" id="MF_00047"/>
    </source>
</evidence>
<dbReference type="PIRSF" id="PIRSF039102">
    <property type="entry name" value="Ddl/VanB"/>
    <property type="match status" value="1"/>
</dbReference>
<dbReference type="FunFam" id="3.40.50.20:FF:000013">
    <property type="entry name" value="D-alanine--D-alanine ligase"/>
    <property type="match status" value="1"/>
</dbReference>
<keyword evidence="10 20" id="KW-0067">ATP-binding</keyword>
<organism evidence="22 23">
    <name type="scientific">Candidatus Muproteobacteria bacterium RBG_16_65_31</name>
    <dbReference type="NCBI Taxonomy" id="1817759"/>
    <lineage>
        <taxon>Bacteria</taxon>
        <taxon>Pseudomonadati</taxon>
        <taxon>Pseudomonadota</taxon>
        <taxon>Candidatus Muproteobacteria</taxon>
    </lineage>
</organism>
<dbReference type="UniPathway" id="UPA00219"/>
<evidence type="ECO:0000256" key="18">
    <source>
        <dbReference type="PIRSR" id="PIRSR039102-1"/>
    </source>
</evidence>
<feature type="binding site" evidence="19">
    <location>
        <position position="254"/>
    </location>
    <ligand>
        <name>Mg(2+)</name>
        <dbReference type="ChEBI" id="CHEBI:18420"/>
        <label>1</label>
    </ligand>
</feature>
<evidence type="ECO:0000313" key="23">
    <source>
        <dbReference type="Proteomes" id="UP000179344"/>
    </source>
</evidence>
<evidence type="ECO:0000256" key="2">
    <source>
        <dbReference type="ARBA" id="ARBA00003921"/>
    </source>
</evidence>
<dbReference type="GO" id="GO:0005524">
    <property type="term" value="F:ATP binding"/>
    <property type="evidence" value="ECO:0007669"/>
    <property type="project" value="UniProtKB-UniRule"/>
</dbReference>
<evidence type="ECO:0000256" key="3">
    <source>
        <dbReference type="ARBA" id="ARBA00004496"/>
    </source>
</evidence>
<dbReference type="GO" id="GO:0009252">
    <property type="term" value="P:peptidoglycan biosynthetic process"/>
    <property type="evidence" value="ECO:0007669"/>
    <property type="project" value="UniProtKB-UniRule"/>
</dbReference>
<evidence type="ECO:0000256" key="4">
    <source>
        <dbReference type="ARBA" id="ARBA00010871"/>
    </source>
</evidence>
<dbReference type="FunFam" id="3.30.470.20:FF:000008">
    <property type="entry name" value="D-alanine--D-alanine ligase"/>
    <property type="match status" value="1"/>
</dbReference>
<comment type="cofactor">
    <cofactor evidence="1">
        <name>Mn(2+)</name>
        <dbReference type="ChEBI" id="CHEBI:29035"/>
    </cofactor>
</comment>
<dbReference type="Gene3D" id="3.40.50.20">
    <property type="match status" value="1"/>
</dbReference>
<dbReference type="GO" id="GO:0005829">
    <property type="term" value="C:cytosol"/>
    <property type="evidence" value="ECO:0007669"/>
    <property type="project" value="TreeGrafter"/>
</dbReference>
<evidence type="ECO:0000256" key="16">
    <source>
        <dbReference type="ARBA" id="ARBA00047614"/>
    </source>
</evidence>
<comment type="function">
    <text evidence="2 17">Cell wall formation.</text>
</comment>
<feature type="binding site" evidence="19">
    <location>
        <position position="267"/>
    </location>
    <ligand>
        <name>Mg(2+)</name>
        <dbReference type="ChEBI" id="CHEBI:18420"/>
        <label>2</label>
    </ligand>
</feature>
<dbReference type="InterPro" id="IPR011127">
    <property type="entry name" value="Dala_Dala_lig_N"/>
</dbReference>
<keyword evidence="6 17" id="KW-0963">Cytoplasm</keyword>
<evidence type="ECO:0000256" key="11">
    <source>
        <dbReference type="ARBA" id="ARBA00022842"/>
    </source>
</evidence>
<keyword evidence="12 17" id="KW-0133">Cell shape</keyword>
<gene>
    <name evidence="17" type="primary">ddl</name>
    <name evidence="22" type="ORF">A2V92_01670</name>
</gene>
<dbReference type="NCBIfam" id="TIGR01205">
    <property type="entry name" value="D_ala_D_alaTIGR"/>
    <property type="match status" value="1"/>
</dbReference>
<evidence type="ECO:0000256" key="12">
    <source>
        <dbReference type="ARBA" id="ARBA00022960"/>
    </source>
</evidence>
<dbReference type="PROSITE" id="PS50975">
    <property type="entry name" value="ATP_GRASP"/>
    <property type="match status" value="1"/>
</dbReference>
<comment type="caution">
    <text evidence="22">The sequence shown here is derived from an EMBL/GenBank/DDBJ whole genome shotgun (WGS) entry which is preliminary data.</text>
</comment>
<dbReference type="GO" id="GO:0071555">
    <property type="term" value="P:cell wall organization"/>
    <property type="evidence" value="ECO:0007669"/>
    <property type="project" value="UniProtKB-KW"/>
</dbReference>
<feature type="active site" evidence="18">
    <location>
        <position position="278"/>
    </location>
</feature>
<comment type="catalytic activity">
    <reaction evidence="16 17">
        <text>2 D-alanine + ATP = D-alanyl-D-alanine + ADP + phosphate + H(+)</text>
        <dbReference type="Rhea" id="RHEA:11224"/>
        <dbReference type="ChEBI" id="CHEBI:15378"/>
        <dbReference type="ChEBI" id="CHEBI:30616"/>
        <dbReference type="ChEBI" id="CHEBI:43474"/>
        <dbReference type="ChEBI" id="CHEBI:57416"/>
        <dbReference type="ChEBI" id="CHEBI:57822"/>
        <dbReference type="ChEBI" id="CHEBI:456216"/>
        <dbReference type="EC" id="6.3.2.4"/>
    </reaction>
</comment>
<evidence type="ECO:0000256" key="19">
    <source>
        <dbReference type="PIRSR" id="PIRSR039102-3"/>
    </source>
</evidence>
<dbReference type="PROSITE" id="PS00844">
    <property type="entry name" value="DALA_DALA_LIGASE_2"/>
    <property type="match status" value="1"/>
</dbReference>
<dbReference type="InterPro" id="IPR000291">
    <property type="entry name" value="D-Ala_lig_Van_CS"/>
</dbReference>
<dbReference type="HAMAP" id="MF_00047">
    <property type="entry name" value="Dala_Dala_lig"/>
    <property type="match status" value="1"/>
</dbReference>
<comment type="pathway">
    <text evidence="17">Cell wall biogenesis; peptidoglycan biosynthesis.</text>
</comment>
<dbReference type="GO" id="GO:0008360">
    <property type="term" value="P:regulation of cell shape"/>
    <property type="evidence" value="ECO:0007669"/>
    <property type="project" value="UniProtKB-KW"/>
</dbReference>
<sequence>MKAENYGKVAVLMGGPSAEREVSLKSGAAVLAALKRRGVDAHGMDAARDVLRKLEDGRFDRVFIALHGRLGEDGVIQGALEVLGLPYTGSGVLASALGMDKLRCKQLWQSVGIRTPDYLVLEPRTDPAVVGKRLGFPLVIKPSREGSSIGVSKVDALENFAPARELAARYDDTVLAECFIRGAEITASILGDRELPLIRIETPRAFYDYAAKYDDDRTRYLCPAGLTAEREAEIKRLARLTFDSLGCRGWGRVDFMVDEQGVPYVLEVNTVPGMTDHSLVPMAARAAGIDFDELCLLILEASTATERARHAPGAVGGAKHGAR</sequence>
<dbReference type="Gene3D" id="3.30.470.20">
    <property type="entry name" value="ATP-grasp fold, B domain"/>
    <property type="match status" value="1"/>
</dbReference>
<dbReference type="PANTHER" id="PTHR23132">
    <property type="entry name" value="D-ALANINE--D-ALANINE LIGASE"/>
    <property type="match status" value="1"/>
</dbReference>
<dbReference type="Pfam" id="PF01820">
    <property type="entry name" value="Dala_Dala_lig_N"/>
    <property type="match status" value="1"/>
</dbReference>